<gene>
    <name evidence="1" type="ORF">T265_15774</name>
</gene>
<organism evidence="1 2">
    <name type="scientific">Opisthorchis viverrini</name>
    <name type="common">Southeast Asian liver fluke</name>
    <dbReference type="NCBI Taxonomy" id="6198"/>
    <lineage>
        <taxon>Eukaryota</taxon>
        <taxon>Metazoa</taxon>
        <taxon>Spiralia</taxon>
        <taxon>Lophotrochozoa</taxon>
        <taxon>Platyhelminthes</taxon>
        <taxon>Trematoda</taxon>
        <taxon>Digenea</taxon>
        <taxon>Opisthorchiida</taxon>
        <taxon>Opisthorchiata</taxon>
        <taxon>Opisthorchiidae</taxon>
        <taxon>Opisthorchis</taxon>
    </lineage>
</organism>
<feature type="non-terminal residue" evidence="1">
    <location>
        <position position="120"/>
    </location>
</feature>
<protein>
    <submittedName>
        <fullName evidence="1">Uncharacterized protein</fullName>
    </submittedName>
</protein>
<feature type="non-terminal residue" evidence="1">
    <location>
        <position position="1"/>
    </location>
</feature>
<dbReference type="CTD" id="20329939"/>
<sequence length="120" mass="13373">CFGIKSNSFCLLWDCHCSAHKITEQVSSATTAPLCLACDSKKSVIFRPAEVHADRKTSEQSNRPQQLTSQWTRMIGAEQELSPQEFIKVLAETTNGFITYSTEALPGYLHLSRLINLSLP</sequence>
<dbReference type="EMBL" id="KL597588">
    <property type="protein sequence ID" value="KER18878.1"/>
    <property type="molecule type" value="Genomic_DNA"/>
</dbReference>
<dbReference type="KEGG" id="ovi:T265_15774"/>
<dbReference type="AlphaFoldDB" id="A0A074YW20"/>
<evidence type="ECO:0000313" key="2">
    <source>
        <dbReference type="Proteomes" id="UP000054324"/>
    </source>
</evidence>
<dbReference type="RefSeq" id="XP_009177375.1">
    <property type="nucleotide sequence ID" value="XM_009179111.1"/>
</dbReference>
<evidence type="ECO:0000313" key="1">
    <source>
        <dbReference type="EMBL" id="KER18878.1"/>
    </source>
</evidence>
<dbReference type="GeneID" id="20329939"/>
<dbReference type="Proteomes" id="UP000054324">
    <property type="component" value="Unassembled WGS sequence"/>
</dbReference>
<proteinExistence type="predicted"/>
<name>A0A074YW20_OPIVI</name>
<reference evidence="1 2" key="1">
    <citation type="submission" date="2013-11" db="EMBL/GenBank/DDBJ databases">
        <title>Opisthorchis viverrini - life in the bile duct.</title>
        <authorList>
            <person name="Young N.D."/>
            <person name="Nagarajan N."/>
            <person name="Lin S.J."/>
            <person name="Korhonen P.K."/>
            <person name="Jex A.R."/>
            <person name="Hall R.S."/>
            <person name="Safavi-Hemami H."/>
            <person name="Kaewkong W."/>
            <person name="Bertrand D."/>
            <person name="Gao S."/>
            <person name="Seet Q."/>
            <person name="Wongkham S."/>
            <person name="Teh B.T."/>
            <person name="Wongkham C."/>
            <person name="Intapan P.M."/>
            <person name="Maleewong W."/>
            <person name="Yang X."/>
            <person name="Hu M."/>
            <person name="Wang Z."/>
            <person name="Hofmann A."/>
            <person name="Sternberg P.W."/>
            <person name="Tan P."/>
            <person name="Wang J."/>
            <person name="Gasser R.B."/>
        </authorList>
    </citation>
    <scope>NUCLEOTIDE SEQUENCE [LARGE SCALE GENOMIC DNA]</scope>
</reference>
<accession>A0A074YW20</accession>
<keyword evidence="2" id="KW-1185">Reference proteome</keyword>